<keyword evidence="1" id="KW-1133">Transmembrane helix</keyword>
<name>A0A381NXK4_9ZZZZ</name>
<feature type="transmembrane region" description="Helical" evidence="1">
    <location>
        <begin position="325"/>
        <end position="343"/>
    </location>
</feature>
<dbReference type="AlphaFoldDB" id="A0A381NXK4"/>
<feature type="transmembrane region" description="Helical" evidence="1">
    <location>
        <begin position="212"/>
        <end position="231"/>
    </location>
</feature>
<keyword evidence="1" id="KW-0472">Membrane</keyword>
<feature type="transmembrane region" description="Helical" evidence="1">
    <location>
        <begin position="243"/>
        <end position="265"/>
    </location>
</feature>
<evidence type="ECO:0000313" key="4">
    <source>
        <dbReference type="EMBL" id="SUZ58638.1"/>
    </source>
</evidence>
<feature type="transmembrane region" description="Helical" evidence="1">
    <location>
        <begin position="301"/>
        <end position="319"/>
    </location>
</feature>
<sequence length="349" mass="41306">MQKELYSAFGHSGIRHRDDSLGVNSFYNYGLFDFDQPNFYINFLNGKLLYMVGKSDYGSVERYYISENRFIKEQVLNLSNSQKNNLYHYLENNIKNENKYYLYNYVYNNCATKIRDILENILGQNIIYNKESSDLSIRNLMDLYLDEQMWGDLGIDICLGSEIDIKSDNYSSMFLPDFLFNSFAEAKFPDGNELVLNTIEIDSNNVQSTRNLFSPLNVFLFLLIITLIITFREFKYELRYKFFDLLLFTITGLVGFLILYLWFFTDHLSSNNYNIIWATPLNFIIPFIINSTRFKKALHYYMLYYSSSLIVLLILWDLLPQEFNDSLIIIILILIIRSFALFIKNLKLK</sequence>
<accession>A0A381NXK4</accession>
<keyword evidence="1" id="KW-0812">Transmembrane</keyword>
<dbReference type="EMBL" id="UINC01000632">
    <property type="protein sequence ID" value="SUZ58638.1"/>
    <property type="molecule type" value="Genomic_DNA"/>
</dbReference>
<evidence type="ECO:0000259" key="3">
    <source>
        <dbReference type="Pfam" id="PF25221"/>
    </source>
</evidence>
<dbReference type="Pfam" id="PF25221">
    <property type="entry name" value="5TMH_Lnb"/>
    <property type="match status" value="1"/>
</dbReference>
<dbReference type="InterPro" id="IPR025178">
    <property type="entry name" value="Lnb_N"/>
</dbReference>
<proteinExistence type="predicted"/>
<evidence type="ECO:0000259" key="2">
    <source>
        <dbReference type="Pfam" id="PF13387"/>
    </source>
</evidence>
<dbReference type="Pfam" id="PF13387">
    <property type="entry name" value="Lnb_N"/>
    <property type="match status" value="1"/>
</dbReference>
<feature type="domain" description="Lnb-like transmembrane" evidence="3">
    <location>
        <begin position="209"/>
        <end position="346"/>
    </location>
</feature>
<reference evidence="4" key="1">
    <citation type="submission" date="2018-05" db="EMBL/GenBank/DDBJ databases">
        <authorList>
            <person name="Lanie J.A."/>
            <person name="Ng W.-L."/>
            <person name="Kazmierczak K.M."/>
            <person name="Andrzejewski T.M."/>
            <person name="Davidsen T.M."/>
            <person name="Wayne K.J."/>
            <person name="Tettelin H."/>
            <person name="Glass J.I."/>
            <person name="Rusch D."/>
            <person name="Podicherti R."/>
            <person name="Tsui H.-C.T."/>
            <person name="Winkler M.E."/>
        </authorList>
    </citation>
    <scope>NUCLEOTIDE SEQUENCE</scope>
</reference>
<organism evidence="4">
    <name type="scientific">marine metagenome</name>
    <dbReference type="NCBI Taxonomy" id="408172"/>
    <lineage>
        <taxon>unclassified sequences</taxon>
        <taxon>metagenomes</taxon>
        <taxon>ecological metagenomes</taxon>
    </lineage>
</organism>
<feature type="transmembrane region" description="Helical" evidence="1">
    <location>
        <begin position="271"/>
        <end position="289"/>
    </location>
</feature>
<gene>
    <name evidence="4" type="ORF">METZ01_LOCUS11492</name>
</gene>
<evidence type="ECO:0000256" key="1">
    <source>
        <dbReference type="SAM" id="Phobius"/>
    </source>
</evidence>
<protein>
    <submittedName>
        <fullName evidence="4">Uncharacterized protein</fullName>
    </submittedName>
</protein>
<dbReference type="InterPro" id="IPR057436">
    <property type="entry name" value="5TMH_Lnb"/>
</dbReference>
<feature type="domain" description="Lnb N-terminal periplasmic" evidence="2">
    <location>
        <begin position="4"/>
        <end position="122"/>
    </location>
</feature>